<proteinExistence type="predicted"/>
<accession>A0AAW2LM00</accession>
<dbReference type="EMBL" id="JACGWJ010000024">
    <property type="protein sequence ID" value="KAL0320189.1"/>
    <property type="molecule type" value="Genomic_DNA"/>
</dbReference>
<protein>
    <submittedName>
        <fullName evidence="2">Uncharacterized protein</fullName>
    </submittedName>
</protein>
<dbReference type="AlphaFoldDB" id="A0AAW2LM00"/>
<feature type="compositionally biased region" description="Basic and acidic residues" evidence="1">
    <location>
        <begin position="32"/>
        <end position="43"/>
    </location>
</feature>
<reference evidence="2" key="2">
    <citation type="journal article" date="2024" name="Plant">
        <title>Genomic evolution and insights into agronomic trait innovations of Sesamum species.</title>
        <authorList>
            <person name="Miao H."/>
            <person name="Wang L."/>
            <person name="Qu L."/>
            <person name="Liu H."/>
            <person name="Sun Y."/>
            <person name="Le M."/>
            <person name="Wang Q."/>
            <person name="Wei S."/>
            <person name="Zheng Y."/>
            <person name="Lin W."/>
            <person name="Duan Y."/>
            <person name="Cao H."/>
            <person name="Xiong S."/>
            <person name="Wang X."/>
            <person name="Wei L."/>
            <person name="Li C."/>
            <person name="Ma Q."/>
            <person name="Ju M."/>
            <person name="Zhao R."/>
            <person name="Li G."/>
            <person name="Mu C."/>
            <person name="Tian Q."/>
            <person name="Mei H."/>
            <person name="Zhang T."/>
            <person name="Gao T."/>
            <person name="Zhang H."/>
        </authorList>
    </citation>
    <scope>NUCLEOTIDE SEQUENCE</scope>
    <source>
        <strain evidence="2">G02</strain>
    </source>
</reference>
<gene>
    <name evidence="2" type="ORF">Sradi_5280400</name>
</gene>
<evidence type="ECO:0000256" key="1">
    <source>
        <dbReference type="SAM" id="MobiDB-lite"/>
    </source>
</evidence>
<name>A0AAW2LM00_SESRA</name>
<comment type="caution">
    <text evidence="2">The sequence shown here is derived from an EMBL/GenBank/DDBJ whole genome shotgun (WGS) entry which is preliminary data.</text>
</comment>
<evidence type="ECO:0000313" key="2">
    <source>
        <dbReference type="EMBL" id="KAL0320189.1"/>
    </source>
</evidence>
<organism evidence="2">
    <name type="scientific">Sesamum radiatum</name>
    <name type="common">Black benniseed</name>
    <dbReference type="NCBI Taxonomy" id="300843"/>
    <lineage>
        <taxon>Eukaryota</taxon>
        <taxon>Viridiplantae</taxon>
        <taxon>Streptophyta</taxon>
        <taxon>Embryophyta</taxon>
        <taxon>Tracheophyta</taxon>
        <taxon>Spermatophyta</taxon>
        <taxon>Magnoliopsida</taxon>
        <taxon>eudicotyledons</taxon>
        <taxon>Gunneridae</taxon>
        <taxon>Pentapetalae</taxon>
        <taxon>asterids</taxon>
        <taxon>lamiids</taxon>
        <taxon>Lamiales</taxon>
        <taxon>Pedaliaceae</taxon>
        <taxon>Sesamum</taxon>
    </lineage>
</organism>
<sequence>MIDLVGSLSEEGDMLAACNSASCHGGESEEEGNNKEEEEREKVEDKLVASGIESFRIYQSYFTGDDVGFIREKYGIPTEYVIKVPTVVDCPYLPPSLLLFLRFLLIN</sequence>
<reference evidence="2" key="1">
    <citation type="submission" date="2020-06" db="EMBL/GenBank/DDBJ databases">
        <authorList>
            <person name="Li T."/>
            <person name="Hu X."/>
            <person name="Zhang T."/>
            <person name="Song X."/>
            <person name="Zhang H."/>
            <person name="Dai N."/>
            <person name="Sheng W."/>
            <person name="Hou X."/>
            <person name="Wei L."/>
        </authorList>
    </citation>
    <scope>NUCLEOTIDE SEQUENCE</scope>
    <source>
        <strain evidence="2">G02</strain>
        <tissue evidence="2">Leaf</tissue>
    </source>
</reference>
<feature type="region of interest" description="Disordered" evidence="1">
    <location>
        <begin position="19"/>
        <end position="43"/>
    </location>
</feature>